<evidence type="ECO:0000256" key="2">
    <source>
        <dbReference type="ARBA" id="ARBA00022630"/>
    </source>
</evidence>
<dbReference type="STRING" id="2880.D7FNG3"/>
<dbReference type="EMBL" id="FN649727">
    <property type="protein sequence ID" value="CBJ25974.1"/>
    <property type="molecule type" value="Genomic_DNA"/>
</dbReference>
<dbReference type="PIRSF" id="PIRSF000332">
    <property type="entry name" value="FMO"/>
    <property type="match status" value="1"/>
</dbReference>
<dbReference type="GO" id="GO:0050660">
    <property type="term" value="F:flavin adenine dinucleotide binding"/>
    <property type="evidence" value="ECO:0007669"/>
    <property type="project" value="InterPro"/>
</dbReference>
<dbReference type="InterPro" id="IPR036188">
    <property type="entry name" value="FAD/NAD-bd_sf"/>
</dbReference>
<comment type="similarity">
    <text evidence="1">Belongs to the FMO family.</text>
</comment>
<keyword evidence="2" id="KW-0285">Flavoprotein</keyword>
<dbReference type="Gene3D" id="3.50.50.60">
    <property type="entry name" value="FAD/NAD(P)-binding domain"/>
    <property type="match status" value="4"/>
</dbReference>
<evidence type="ECO:0000256" key="1">
    <source>
        <dbReference type="ARBA" id="ARBA00009183"/>
    </source>
</evidence>
<reference evidence="6 7" key="1">
    <citation type="journal article" date="2010" name="Nature">
        <title>The Ectocarpus genome and the independent evolution of multicellularity in brown algae.</title>
        <authorList>
            <person name="Cock J.M."/>
            <person name="Sterck L."/>
            <person name="Rouze P."/>
            <person name="Scornet D."/>
            <person name="Allen A.E."/>
            <person name="Amoutzias G."/>
            <person name="Anthouard V."/>
            <person name="Artiguenave F."/>
            <person name="Aury J.M."/>
            <person name="Badger J.H."/>
            <person name="Beszteri B."/>
            <person name="Billiau K."/>
            <person name="Bonnet E."/>
            <person name="Bothwell J.H."/>
            <person name="Bowler C."/>
            <person name="Boyen C."/>
            <person name="Brownlee C."/>
            <person name="Carrano C.J."/>
            <person name="Charrier B."/>
            <person name="Cho G.Y."/>
            <person name="Coelho S.M."/>
            <person name="Collen J."/>
            <person name="Corre E."/>
            <person name="Da Silva C."/>
            <person name="Delage L."/>
            <person name="Delaroque N."/>
            <person name="Dittami S.M."/>
            <person name="Doulbeau S."/>
            <person name="Elias M."/>
            <person name="Farnham G."/>
            <person name="Gachon C.M."/>
            <person name="Gschloessl B."/>
            <person name="Heesch S."/>
            <person name="Jabbari K."/>
            <person name="Jubin C."/>
            <person name="Kawai H."/>
            <person name="Kimura K."/>
            <person name="Kloareg B."/>
            <person name="Kupper F.C."/>
            <person name="Lang D."/>
            <person name="Le Bail A."/>
            <person name="Leblanc C."/>
            <person name="Lerouge P."/>
            <person name="Lohr M."/>
            <person name="Lopez P.J."/>
            <person name="Martens C."/>
            <person name="Maumus F."/>
            <person name="Michel G."/>
            <person name="Miranda-Saavedra D."/>
            <person name="Morales J."/>
            <person name="Moreau H."/>
            <person name="Motomura T."/>
            <person name="Nagasato C."/>
            <person name="Napoli C.A."/>
            <person name="Nelson D.R."/>
            <person name="Nyvall-Collen P."/>
            <person name="Peters A.F."/>
            <person name="Pommier C."/>
            <person name="Potin P."/>
            <person name="Poulain J."/>
            <person name="Quesneville H."/>
            <person name="Read B."/>
            <person name="Rensing S.A."/>
            <person name="Ritter A."/>
            <person name="Rousvoal S."/>
            <person name="Samanta M."/>
            <person name="Samson G."/>
            <person name="Schroeder D.C."/>
            <person name="Segurens B."/>
            <person name="Strittmatter M."/>
            <person name="Tonon T."/>
            <person name="Tregear J.W."/>
            <person name="Valentin K."/>
            <person name="von Dassow P."/>
            <person name="Yamagishi T."/>
            <person name="Van de Peer Y."/>
            <person name="Wincker P."/>
        </authorList>
    </citation>
    <scope>NUCLEOTIDE SEQUENCE [LARGE SCALE GENOMIC DNA]</scope>
    <source>
        <strain evidence="7">Ec32 / CCAP1310/4</strain>
    </source>
</reference>
<proteinExistence type="inferred from homology"/>
<evidence type="ECO:0000313" key="7">
    <source>
        <dbReference type="Proteomes" id="UP000002630"/>
    </source>
</evidence>
<organism evidence="6 7">
    <name type="scientific">Ectocarpus siliculosus</name>
    <name type="common">Brown alga</name>
    <name type="synonym">Conferva siliculosa</name>
    <dbReference type="NCBI Taxonomy" id="2880"/>
    <lineage>
        <taxon>Eukaryota</taxon>
        <taxon>Sar</taxon>
        <taxon>Stramenopiles</taxon>
        <taxon>Ochrophyta</taxon>
        <taxon>PX clade</taxon>
        <taxon>Phaeophyceae</taxon>
        <taxon>Ectocarpales</taxon>
        <taxon>Ectocarpaceae</taxon>
        <taxon>Ectocarpus</taxon>
    </lineage>
</organism>
<dbReference type="Pfam" id="PF00743">
    <property type="entry name" value="FMO-like"/>
    <property type="match status" value="1"/>
</dbReference>
<dbReference type="InterPro" id="IPR050346">
    <property type="entry name" value="FMO-like"/>
</dbReference>
<dbReference type="InterPro" id="IPR000960">
    <property type="entry name" value="Flavin_mOase"/>
</dbReference>
<evidence type="ECO:0000256" key="4">
    <source>
        <dbReference type="ARBA" id="ARBA00022857"/>
    </source>
</evidence>
<evidence type="ECO:0000313" key="6">
    <source>
        <dbReference type="EMBL" id="CBJ25974.1"/>
    </source>
</evidence>
<dbReference type="AlphaFoldDB" id="D7FNG3"/>
<dbReference type="EMBL" id="FN648291">
    <property type="protein sequence ID" value="CBJ25974.1"/>
    <property type="molecule type" value="Genomic_DNA"/>
</dbReference>
<dbReference type="GO" id="GO:0004499">
    <property type="term" value="F:N,N-dimethylaniline monooxygenase activity"/>
    <property type="evidence" value="ECO:0007669"/>
    <property type="project" value="InterPro"/>
</dbReference>
<keyword evidence="5" id="KW-0560">Oxidoreductase</keyword>
<protein>
    <submittedName>
        <fullName evidence="6">Flavin-binding monooxygenase-like subfamily</fullName>
    </submittedName>
</protein>
<dbReference type="PANTHER" id="PTHR23023">
    <property type="entry name" value="DIMETHYLANILINE MONOOXYGENASE"/>
    <property type="match status" value="1"/>
</dbReference>
<dbReference type="InterPro" id="IPR020946">
    <property type="entry name" value="Flavin_mOase-like"/>
</dbReference>
<dbReference type="Proteomes" id="UP000002630">
    <property type="component" value="Linkage Group LG02"/>
</dbReference>
<dbReference type="OMA" id="HYLKVWG"/>
<dbReference type="eggNOG" id="KOG1399">
    <property type="taxonomic scope" value="Eukaryota"/>
</dbReference>
<evidence type="ECO:0000256" key="3">
    <source>
        <dbReference type="ARBA" id="ARBA00022827"/>
    </source>
</evidence>
<keyword evidence="3" id="KW-0274">FAD</keyword>
<dbReference type="PRINTS" id="PR00370">
    <property type="entry name" value="FMOXYGENASE"/>
</dbReference>
<sequence length="559" mass="62280">MACSAAPCCNAPKKKSKIAIIGSGASGLTVMKELTALGHEVVCYECLPVIGGVYAKSYDHTTLTTSSCLTAYSDYSDGLEHRPKFWSDTEYLAYLDGFAQKFNLRQYINFRTKVEKLQRCPKSGTWKVSFKRNRYSPPHRAYPDVEPEDPNQPMEAEDGFDGVCICTGTNTWASLPCFKGQETFKGEIMHSEKYRSAEEFAGKRVLVVGSGESGSDICNEISKFASSTGLAIRGKHGHLIPRKQADGRVTDLNTNRCRYSNPYVLGDWVGYVNQLAKRFVASMGPADEEAQVLKKIAELNLGQCTSAFSKFGCKNAGFVEAMVLRGTSLHRGGFELVGNKAVFGDGSTFECDVIVACTGYKNTFPFAEETHPDINEYGQNPRLLYKQIFHPNYGSEVAYFGFARPAFGSIPPTSEMQSRFYSMVVNGDLDLPCKAKMEKVALEDKAQYDWRFGYDAKRVKGLVDFQIYTDDLAKEMGVLPPLMKIFFQKPKLWMSIMFGPFTMHQYRLQGPYANPKVAAEVYARQPKGDFLECSITAAFLGASKILSMLGFKQFKPNNF</sequence>
<keyword evidence="4" id="KW-0521">NADP</keyword>
<dbReference type="OrthoDB" id="66881at2759"/>
<accession>D7FNG3</accession>
<gene>
    <name evidence="6" type="ORF">Esi_0018_0025</name>
</gene>
<keyword evidence="7" id="KW-1185">Reference proteome</keyword>
<dbReference type="SUPFAM" id="SSF51905">
    <property type="entry name" value="FAD/NAD(P)-binding domain"/>
    <property type="match status" value="3"/>
</dbReference>
<dbReference type="GO" id="GO:0050661">
    <property type="term" value="F:NADP binding"/>
    <property type="evidence" value="ECO:0007669"/>
    <property type="project" value="InterPro"/>
</dbReference>
<evidence type="ECO:0000256" key="5">
    <source>
        <dbReference type="ARBA" id="ARBA00023002"/>
    </source>
</evidence>
<name>D7FNG3_ECTSI</name>
<dbReference type="InParanoid" id="D7FNG3"/>